<evidence type="ECO:0008006" key="15">
    <source>
        <dbReference type="Google" id="ProtNLM"/>
    </source>
</evidence>
<feature type="domain" description="Mur ligase N-terminal catalytic" evidence="10">
    <location>
        <begin position="7"/>
        <end position="101"/>
    </location>
</feature>
<comment type="caution">
    <text evidence="13">The sequence shown here is derived from an EMBL/GenBank/DDBJ whole genome shotgun (WGS) entry which is preliminary data.</text>
</comment>
<name>A0A1F8GM24_9BACT</name>
<dbReference type="Gene3D" id="3.90.190.20">
    <property type="entry name" value="Mur ligase, C-terminal domain"/>
    <property type="match status" value="1"/>
</dbReference>
<dbReference type="SUPFAM" id="SSF53623">
    <property type="entry name" value="MurD-like peptide ligases, catalytic domain"/>
    <property type="match status" value="1"/>
</dbReference>
<keyword evidence="6" id="KW-0573">Peptidoglycan synthesis</keyword>
<dbReference type="GO" id="GO:0016881">
    <property type="term" value="F:acid-amino acid ligase activity"/>
    <property type="evidence" value="ECO:0007669"/>
    <property type="project" value="InterPro"/>
</dbReference>
<reference evidence="13 14" key="1">
    <citation type="journal article" date="2016" name="Nat. Commun.">
        <title>Thousands of microbial genomes shed light on interconnected biogeochemical processes in an aquifer system.</title>
        <authorList>
            <person name="Anantharaman K."/>
            <person name="Brown C.T."/>
            <person name="Hug L.A."/>
            <person name="Sharon I."/>
            <person name="Castelle C.J."/>
            <person name="Probst A.J."/>
            <person name="Thomas B.C."/>
            <person name="Singh A."/>
            <person name="Wilkins M.J."/>
            <person name="Karaoz U."/>
            <person name="Brodie E.L."/>
            <person name="Williams K.H."/>
            <person name="Hubbard S.S."/>
            <person name="Banfield J.F."/>
        </authorList>
    </citation>
    <scope>NUCLEOTIDE SEQUENCE [LARGE SCALE GENOMIC DNA]</scope>
</reference>
<feature type="transmembrane region" description="Helical" evidence="9">
    <location>
        <begin position="7"/>
        <end position="24"/>
    </location>
</feature>
<accession>A0A1F8GM24</accession>
<dbReference type="Proteomes" id="UP000178256">
    <property type="component" value="Unassembled WGS sequence"/>
</dbReference>
<evidence type="ECO:0000256" key="4">
    <source>
        <dbReference type="ARBA" id="ARBA00022840"/>
    </source>
</evidence>
<dbReference type="EMBL" id="MGKL01000018">
    <property type="protein sequence ID" value="OGN25479.1"/>
    <property type="molecule type" value="Genomic_DNA"/>
</dbReference>
<evidence type="ECO:0000259" key="12">
    <source>
        <dbReference type="Pfam" id="PF08245"/>
    </source>
</evidence>
<dbReference type="InterPro" id="IPR000713">
    <property type="entry name" value="Mur_ligase_N"/>
</dbReference>
<keyword evidence="1" id="KW-0436">Ligase</keyword>
<dbReference type="InterPro" id="IPR013221">
    <property type="entry name" value="Mur_ligase_cen"/>
</dbReference>
<keyword evidence="2" id="KW-0132">Cell division</keyword>
<dbReference type="GO" id="GO:0008360">
    <property type="term" value="P:regulation of cell shape"/>
    <property type="evidence" value="ECO:0007669"/>
    <property type="project" value="UniProtKB-KW"/>
</dbReference>
<keyword evidence="5" id="KW-0133">Cell shape</keyword>
<keyword evidence="8" id="KW-0961">Cell wall biogenesis/degradation</keyword>
<feature type="domain" description="Mur ligase central" evidence="12">
    <location>
        <begin position="121"/>
        <end position="304"/>
    </location>
</feature>
<evidence type="ECO:0000256" key="3">
    <source>
        <dbReference type="ARBA" id="ARBA00022741"/>
    </source>
</evidence>
<dbReference type="GO" id="GO:0005524">
    <property type="term" value="F:ATP binding"/>
    <property type="evidence" value="ECO:0007669"/>
    <property type="project" value="UniProtKB-KW"/>
</dbReference>
<organism evidence="13 14">
    <name type="scientific">Candidatus Yanofskybacteria bacterium RIFCSPLOWO2_01_FULL_44_22</name>
    <dbReference type="NCBI Taxonomy" id="1802697"/>
    <lineage>
        <taxon>Bacteria</taxon>
        <taxon>Candidatus Yanofskyibacteriota</taxon>
    </lineage>
</organism>
<keyword evidence="4" id="KW-0067">ATP-binding</keyword>
<dbReference type="InterPro" id="IPR036615">
    <property type="entry name" value="Mur_ligase_C_dom_sf"/>
</dbReference>
<keyword evidence="9" id="KW-1133">Transmembrane helix</keyword>
<dbReference type="InterPro" id="IPR036565">
    <property type="entry name" value="Mur-like_cat_sf"/>
</dbReference>
<evidence type="ECO:0000313" key="13">
    <source>
        <dbReference type="EMBL" id="OGN25479.1"/>
    </source>
</evidence>
<evidence type="ECO:0000256" key="2">
    <source>
        <dbReference type="ARBA" id="ARBA00022618"/>
    </source>
</evidence>
<keyword evidence="7" id="KW-0131">Cell cycle</keyword>
<evidence type="ECO:0000256" key="8">
    <source>
        <dbReference type="ARBA" id="ARBA00023316"/>
    </source>
</evidence>
<evidence type="ECO:0000259" key="10">
    <source>
        <dbReference type="Pfam" id="PF01225"/>
    </source>
</evidence>
<evidence type="ECO:0000256" key="6">
    <source>
        <dbReference type="ARBA" id="ARBA00022984"/>
    </source>
</evidence>
<dbReference type="AlphaFoldDB" id="A0A1F8GM24"/>
<evidence type="ECO:0000259" key="11">
    <source>
        <dbReference type="Pfam" id="PF02875"/>
    </source>
</evidence>
<dbReference type="GO" id="GO:0071555">
    <property type="term" value="P:cell wall organization"/>
    <property type="evidence" value="ECO:0007669"/>
    <property type="project" value="UniProtKB-KW"/>
</dbReference>
<dbReference type="Pfam" id="PF08245">
    <property type="entry name" value="Mur_ligase_M"/>
    <property type="match status" value="1"/>
</dbReference>
<evidence type="ECO:0000256" key="7">
    <source>
        <dbReference type="ARBA" id="ARBA00023306"/>
    </source>
</evidence>
<dbReference type="InterPro" id="IPR050061">
    <property type="entry name" value="MurCDEF_pg_biosynth"/>
</dbReference>
<keyword evidence="9" id="KW-0472">Membrane</keyword>
<keyword evidence="3" id="KW-0547">Nucleotide-binding</keyword>
<dbReference type="PANTHER" id="PTHR43445">
    <property type="entry name" value="UDP-N-ACETYLMURAMATE--L-ALANINE LIGASE-RELATED"/>
    <property type="match status" value="1"/>
</dbReference>
<gene>
    <name evidence="13" type="ORF">A2925_01980</name>
</gene>
<dbReference type="Gene3D" id="3.40.50.720">
    <property type="entry name" value="NAD(P)-binding Rossmann-like Domain"/>
    <property type="match status" value="1"/>
</dbReference>
<dbReference type="Gene3D" id="3.40.1190.10">
    <property type="entry name" value="Mur-like, catalytic domain"/>
    <property type="match status" value="1"/>
</dbReference>
<protein>
    <recommendedName>
        <fullName evidence="15">UDP-N-acetylmuramate--L-alanine ligase</fullName>
    </recommendedName>
</protein>
<dbReference type="Pfam" id="PF02875">
    <property type="entry name" value="Mur_ligase_C"/>
    <property type="match status" value="1"/>
</dbReference>
<dbReference type="GO" id="GO:0009252">
    <property type="term" value="P:peptidoglycan biosynthetic process"/>
    <property type="evidence" value="ECO:0007669"/>
    <property type="project" value="UniProtKB-KW"/>
</dbReference>
<keyword evidence="9" id="KW-0812">Transmembrane</keyword>
<dbReference type="STRING" id="1802697.A2925_01980"/>
<dbReference type="PANTHER" id="PTHR43445:SF5">
    <property type="entry name" value="UDP-N-ACETYLMURAMATE--L-ALANYL-GAMMA-D-GLUTAMYL-MESO-2,6-DIAMINOHEPTANDIOATE LIGASE"/>
    <property type="match status" value="1"/>
</dbReference>
<dbReference type="Pfam" id="PF01225">
    <property type="entry name" value="Mur_ligase"/>
    <property type="match status" value="1"/>
</dbReference>
<feature type="domain" description="Mur ligase C-terminal" evidence="11">
    <location>
        <begin position="327"/>
        <end position="446"/>
    </location>
</feature>
<dbReference type="InterPro" id="IPR004101">
    <property type="entry name" value="Mur_ligase_C"/>
</dbReference>
<dbReference type="SUPFAM" id="SSF51984">
    <property type="entry name" value="MurCD N-terminal domain"/>
    <property type="match status" value="1"/>
</dbReference>
<sequence length="477" mass="52888">MAKTKKYYLLGIGGIAMVNLAGLLKEKGHIVSGSDLGVFGPSALILKNLKIPYFNSYKASNVKSYKPDAVVIGNAISRGNEELEWVLESGTVYKSMPETIREELVQGRTSTRLSSKKAIVVTGTSGKTTTAALISWILHRNKLAPTALVGGIIKNLDAGFLYGKGDYIVLEGDEYNSSFYDSCPKFLHYQPYIGIVNNIEQDHVDIYPTVDDIIKAFRKFIKLIPRNGRLILNKENANAFGLKPFAQSEIDTFGKNGNLSAKNIKYDENGISFEVYAEKKTLGRVSSPLLGRHNAENILAATLACLRVGLTFAQIAKALEKFHGVKRRLEIIHQNSKMKIIDDFAHNPEKVAASLSALKMHFPKSRLIAIFEPRTASSRRKVFQSKYPDSFKPADTVYIAEPFKKELISAQEVFSSNKLAEDLKKRGVEAHALKGADEIITHLSTAIKQKNNKHTIISVMTSGEFDNIHQKLIKSLN</sequence>
<evidence type="ECO:0000256" key="9">
    <source>
        <dbReference type="SAM" id="Phobius"/>
    </source>
</evidence>
<dbReference type="SUPFAM" id="SSF53244">
    <property type="entry name" value="MurD-like peptide ligases, peptide-binding domain"/>
    <property type="match status" value="1"/>
</dbReference>
<dbReference type="GO" id="GO:0051301">
    <property type="term" value="P:cell division"/>
    <property type="evidence" value="ECO:0007669"/>
    <property type="project" value="UniProtKB-KW"/>
</dbReference>
<proteinExistence type="predicted"/>
<evidence type="ECO:0000313" key="14">
    <source>
        <dbReference type="Proteomes" id="UP000178256"/>
    </source>
</evidence>
<evidence type="ECO:0000256" key="1">
    <source>
        <dbReference type="ARBA" id="ARBA00022598"/>
    </source>
</evidence>
<evidence type="ECO:0000256" key="5">
    <source>
        <dbReference type="ARBA" id="ARBA00022960"/>
    </source>
</evidence>